<keyword evidence="7" id="KW-0963">Cytoplasm</keyword>
<dbReference type="GO" id="GO:0005737">
    <property type="term" value="C:cytoplasm"/>
    <property type="evidence" value="ECO:0007669"/>
    <property type="project" value="UniProtKB-SubCell"/>
</dbReference>
<evidence type="ECO:0000256" key="15">
    <source>
        <dbReference type="ARBA" id="ARBA00022833"/>
    </source>
</evidence>
<feature type="region of interest" description="Disordered" evidence="26">
    <location>
        <begin position="278"/>
        <end position="300"/>
    </location>
</feature>
<organism evidence="28 29">
    <name type="scientific">Colletotrichum plurivorum</name>
    <dbReference type="NCBI Taxonomy" id="2175906"/>
    <lineage>
        <taxon>Eukaryota</taxon>
        <taxon>Fungi</taxon>
        <taxon>Dikarya</taxon>
        <taxon>Ascomycota</taxon>
        <taxon>Pezizomycotina</taxon>
        <taxon>Sordariomycetes</taxon>
        <taxon>Hypocreomycetidae</taxon>
        <taxon>Glomerellales</taxon>
        <taxon>Glomerellaceae</taxon>
        <taxon>Colletotrichum</taxon>
        <taxon>Colletotrichum orchidearum species complex</taxon>
    </lineage>
</organism>
<evidence type="ECO:0000256" key="9">
    <source>
        <dbReference type="ARBA" id="ARBA00022643"/>
    </source>
</evidence>
<feature type="domain" description="DUS-like FMN-binding" evidence="27">
    <location>
        <begin position="380"/>
        <end position="590"/>
    </location>
</feature>
<evidence type="ECO:0000256" key="16">
    <source>
        <dbReference type="ARBA" id="ARBA00022857"/>
    </source>
</evidence>
<dbReference type="GO" id="GO:0102265">
    <property type="term" value="F:tRNA-dihydrouridine47 synthase activity"/>
    <property type="evidence" value="ECO:0007669"/>
    <property type="project" value="UniProtKB-EC"/>
</dbReference>
<dbReference type="Pfam" id="PF25585">
    <property type="entry name" value="zf-CCCH_DUS3L"/>
    <property type="match status" value="2"/>
</dbReference>
<feature type="compositionally biased region" description="Basic and acidic residues" evidence="26">
    <location>
        <begin position="43"/>
        <end position="54"/>
    </location>
</feature>
<evidence type="ECO:0000256" key="12">
    <source>
        <dbReference type="ARBA" id="ARBA00022723"/>
    </source>
</evidence>
<keyword evidence="17" id="KW-0560">Oxidoreductase</keyword>
<dbReference type="PROSITE" id="PS01136">
    <property type="entry name" value="UPF0034"/>
    <property type="match status" value="1"/>
</dbReference>
<comment type="function">
    <text evidence="21">Catalyzes the synthesis of dihydrouridine, a modified base found in the D-loop of most tRNAs. Specifically modifies U47 in cytoplasmic tRNAs. Catalyzes the synthesis of dihydrouridine in some mRNAs, thereby affecting their translation.</text>
</comment>
<dbReference type="InterPro" id="IPR018517">
    <property type="entry name" value="tRNA_hU_synthase_CS"/>
</dbReference>
<evidence type="ECO:0000256" key="10">
    <source>
        <dbReference type="ARBA" id="ARBA00022664"/>
    </source>
</evidence>
<keyword evidence="13" id="KW-0677">Repeat</keyword>
<evidence type="ECO:0000256" key="26">
    <source>
        <dbReference type="SAM" id="MobiDB-lite"/>
    </source>
</evidence>
<feature type="compositionally biased region" description="Basic and acidic residues" evidence="26">
    <location>
        <begin position="127"/>
        <end position="139"/>
    </location>
</feature>
<dbReference type="GO" id="GO:0005634">
    <property type="term" value="C:nucleus"/>
    <property type="evidence" value="ECO:0007669"/>
    <property type="project" value="UniProtKB-SubCell"/>
</dbReference>
<evidence type="ECO:0000256" key="20">
    <source>
        <dbReference type="ARBA" id="ARBA00031322"/>
    </source>
</evidence>
<dbReference type="Pfam" id="PF01207">
    <property type="entry name" value="Dus"/>
    <property type="match status" value="2"/>
</dbReference>
<feature type="domain" description="DUS-like FMN-binding" evidence="27">
    <location>
        <begin position="627"/>
        <end position="672"/>
    </location>
</feature>
<feature type="compositionally biased region" description="Basic and acidic residues" evidence="26">
    <location>
        <begin position="148"/>
        <end position="167"/>
    </location>
</feature>
<dbReference type="FunFam" id="3.20.20.70:FF:000145">
    <property type="entry name" value="tRNA-dihydrouridine(47) synthase [NAD(P)(+)]"/>
    <property type="match status" value="1"/>
</dbReference>
<evidence type="ECO:0000256" key="18">
    <source>
        <dbReference type="ARBA" id="ARBA00023027"/>
    </source>
</evidence>
<dbReference type="EC" id="1.3.1.89" evidence="5"/>
<accession>A0A8H6NL88</accession>
<evidence type="ECO:0000313" key="28">
    <source>
        <dbReference type="EMBL" id="KAF6837782.1"/>
    </source>
</evidence>
<keyword evidence="15" id="KW-0862">Zinc</keyword>
<evidence type="ECO:0000256" key="8">
    <source>
        <dbReference type="ARBA" id="ARBA00022630"/>
    </source>
</evidence>
<dbReference type="PANTHER" id="PTHR45846:SF1">
    <property type="entry name" value="TRNA-DIHYDROURIDINE(47) SYNTHASE [NAD(P)(+)]-LIKE"/>
    <property type="match status" value="1"/>
</dbReference>
<dbReference type="SUPFAM" id="SSF51395">
    <property type="entry name" value="FMN-linked oxidoreductases"/>
    <property type="match status" value="1"/>
</dbReference>
<comment type="subcellular location">
    <subcellularLocation>
        <location evidence="3">Cytoplasm</location>
    </subcellularLocation>
    <subcellularLocation>
        <location evidence="2">Nucleus</location>
    </subcellularLocation>
</comment>
<comment type="catalytic activity">
    <reaction evidence="23">
        <text>a 5,6-dihydrouridine in mRNA + NAD(+) = a uridine in mRNA + NADH + H(+)</text>
        <dbReference type="Rhea" id="RHEA:69851"/>
        <dbReference type="Rhea" id="RHEA-COMP:14658"/>
        <dbReference type="Rhea" id="RHEA-COMP:17789"/>
        <dbReference type="ChEBI" id="CHEBI:15378"/>
        <dbReference type="ChEBI" id="CHEBI:57540"/>
        <dbReference type="ChEBI" id="CHEBI:57945"/>
        <dbReference type="ChEBI" id="CHEBI:65315"/>
        <dbReference type="ChEBI" id="CHEBI:74443"/>
    </reaction>
    <physiologicalReaction direction="right-to-left" evidence="23">
        <dbReference type="Rhea" id="RHEA:69853"/>
    </physiologicalReaction>
</comment>
<evidence type="ECO:0000256" key="6">
    <source>
        <dbReference type="ARBA" id="ARBA00022143"/>
    </source>
</evidence>
<evidence type="ECO:0000256" key="11">
    <source>
        <dbReference type="ARBA" id="ARBA00022694"/>
    </source>
</evidence>
<dbReference type="InterPro" id="IPR035587">
    <property type="entry name" value="DUS-like_FMN-bd"/>
</dbReference>
<evidence type="ECO:0000256" key="3">
    <source>
        <dbReference type="ARBA" id="ARBA00004496"/>
    </source>
</evidence>
<comment type="catalytic activity">
    <reaction evidence="24">
        <text>a 5,6-dihydrouridine in mRNA + NADP(+) = a uridine in mRNA + NADPH + H(+)</text>
        <dbReference type="Rhea" id="RHEA:69855"/>
        <dbReference type="Rhea" id="RHEA-COMP:14658"/>
        <dbReference type="Rhea" id="RHEA-COMP:17789"/>
        <dbReference type="ChEBI" id="CHEBI:15378"/>
        <dbReference type="ChEBI" id="CHEBI:57783"/>
        <dbReference type="ChEBI" id="CHEBI:58349"/>
        <dbReference type="ChEBI" id="CHEBI:65315"/>
        <dbReference type="ChEBI" id="CHEBI:74443"/>
    </reaction>
    <physiologicalReaction direction="right-to-left" evidence="24">
        <dbReference type="Rhea" id="RHEA:69857"/>
    </physiologicalReaction>
</comment>
<keyword evidence="16" id="KW-0521">NADP</keyword>
<comment type="similarity">
    <text evidence="4">Belongs to the Dus family. Dus3 subfamily.</text>
</comment>
<dbReference type="EMBL" id="WIGO01000023">
    <property type="protein sequence ID" value="KAF6837782.1"/>
    <property type="molecule type" value="Genomic_DNA"/>
</dbReference>
<evidence type="ECO:0000256" key="21">
    <source>
        <dbReference type="ARBA" id="ARBA00045934"/>
    </source>
</evidence>
<dbReference type="InterPro" id="IPR013785">
    <property type="entry name" value="Aldolase_TIM"/>
</dbReference>
<keyword evidence="11" id="KW-0819">tRNA processing</keyword>
<comment type="catalytic activity">
    <reaction evidence="25">
        <text>5,6-dihydrouridine(47) in tRNA + NADP(+) = uridine(47) in tRNA + NADPH + H(+)</text>
        <dbReference type="Rhea" id="RHEA:53360"/>
        <dbReference type="Rhea" id="RHEA-COMP:13539"/>
        <dbReference type="Rhea" id="RHEA-COMP:13540"/>
        <dbReference type="ChEBI" id="CHEBI:15378"/>
        <dbReference type="ChEBI" id="CHEBI:57783"/>
        <dbReference type="ChEBI" id="CHEBI:58349"/>
        <dbReference type="ChEBI" id="CHEBI:65315"/>
        <dbReference type="ChEBI" id="CHEBI:74443"/>
        <dbReference type="EC" id="1.3.1.89"/>
    </reaction>
    <physiologicalReaction direction="right-to-left" evidence="25">
        <dbReference type="Rhea" id="RHEA:53362"/>
    </physiologicalReaction>
</comment>
<evidence type="ECO:0000256" key="19">
    <source>
        <dbReference type="ARBA" id="ARBA00023242"/>
    </source>
</evidence>
<dbReference type="GO" id="GO:0008270">
    <property type="term" value="F:zinc ion binding"/>
    <property type="evidence" value="ECO:0007669"/>
    <property type="project" value="UniProtKB-KW"/>
</dbReference>
<evidence type="ECO:0000313" key="29">
    <source>
        <dbReference type="Proteomes" id="UP000654918"/>
    </source>
</evidence>
<keyword evidence="29" id="KW-1185">Reference proteome</keyword>
<evidence type="ECO:0000256" key="22">
    <source>
        <dbReference type="ARBA" id="ARBA00048266"/>
    </source>
</evidence>
<proteinExistence type="inferred from homology"/>
<dbReference type="GO" id="GO:0003723">
    <property type="term" value="F:RNA binding"/>
    <property type="evidence" value="ECO:0007669"/>
    <property type="project" value="TreeGrafter"/>
</dbReference>
<keyword evidence="14" id="KW-0863">Zinc-finger</keyword>
<dbReference type="GO" id="GO:0006397">
    <property type="term" value="P:mRNA processing"/>
    <property type="evidence" value="ECO:0007669"/>
    <property type="project" value="UniProtKB-KW"/>
</dbReference>
<name>A0A8H6NL88_9PEZI</name>
<evidence type="ECO:0000256" key="7">
    <source>
        <dbReference type="ARBA" id="ARBA00022490"/>
    </source>
</evidence>
<evidence type="ECO:0000256" key="13">
    <source>
        <dbReference type="ARBA" id="ARBA00022737"/>
    </source>
</evidence>
<evidence type="ECO:0000256" key="2">
    <source>
        <dbReference type="ARBA" id="ARBA00004123"/>
    </source>
</evidence>
<keyword evidence="12" id="KW-0479">Metal-binding</keyword>
<dbReference type="Proteomes" id="UP000654918">
    <property type="component" value="Unassembled WGS sequence"/>
</dbReference>
<feature type="compositionally biased region" description="Basic and acidic residues" evidence="26">
    <location>
        <begin position="108"/>
        <end position="118"/>
    </location>
</feature>
<dbReference type="Gene3D" id="3.20.20.70">
    <property type="entry name" value="Aldolase class I"/>
    <property type="match status" value="1"/>
</dbReference>
<keyword evidence="19" id="KW-0539">Nucleus</keyword>
<dbReference type="PANTHER" id="PTHR45846">
    <property type="entry name" value="TRNA-DIHYDROURIDINE(47) SYNTHASE [NAD(P)(+)]-LIKE"/>
    <property type="match status" value="1"/>
</dbReference>
<gene>
    <name evidence="28" type="ORF">CPLU01_02891</name>
</gene>
<feature type="compositionally biased region" description="Basic and acidic residues" evidence="26">
    <location>
        <begin position="12"/>
        <end position="24"/>
    </location>
</feature>
<dbReference type="GO" id="GO:0050660">
    <property type="term" value="F:flavin adenine dinucleotide binding"/>
    <property type="evidence" value="ECO:0007669"/>
    <property type="project" value="InterPro"/>
</dbReference>
<dbReference type="AlphaFoldDB" id="A0A8H6NL88"/>
<evidence type="ECO:0000256" key="17">
    <source>
        <dbReference type="ARBA" id="ARBA00023002"/>
    </source>
</evidence>
<evidence type="ECO:0000256" key="4">
    <source>
        <dbReference type="ARBA" id="ARBA00005451"/>
    </source>
</evidence>
<comment type="caution">
    <text evidence="28">The sequence shown here is derived from an EMBL/GenBank/DDBJ whole genome shotgun (WGS) entry which is preliminary data.</text>
</comment>
<evidence type="ECO:0000256" key="25">
    <source>
        <dbReference type="ARBA" id="ARBA00049513"/>
    </source>
</evidence>
<dbReference type="CDD" id="cd02801">
    <property type="entry name" value="DUS_like_FMN"/>
    <property type="match status" value="1"/>
</dbReference>
<comment type="cofactor">
    <cofactor evidence="1">
        <name>FMN</name>
        <dbReference type="ChEBI" id="CHEBI:58210"/>
    </cofactor>
</comment>
<evidence type="ECO:0000256" key="1">
    <source>
        <dbReference type="ARBA" id="ARBA00001917"/>
    </source>
</evidence>
<comment type="catalytic activity">
    <reaction evidence="22">
        <text>5,6-dihydrouridine(47) in tRNA + NAD(+) = uridine(47) in tRNA + NADH + H(+)</text>
        <dbReference type="Rhea" id="RHEA:53364"/>
        <dbReference type="Rhea" id="RHEA-COMP:13539"/>
        <dbReference type="Rhea" id="RHEA-COMP:13540"/>
        <dbReference type="ChEBI" id="CHEBI:15378"/>
        <dbReference type="ChEBI" id="CHEBI:57540"/>
        <dbReference type="ChEBI" id="CHEBI:57945"/>
        <dbReference type="ChEBI" id="CHEBI:65315"/>
        <dbReference type="ChEBI" id="CHEBI:74443"/>
        <dbReference type="EC" id="1.3.1.89"/>
    </reaction>
    <physiologicalReaction direction="right-to-left" evidence="22">
        <dbReference type="Rhea" id="RHEA:53366"/>
    </physiologicalReaction>
</comment>
<evidence type="ECO:0000256" key="5">
    <source>
        <dbReference type="ARBA" id="ARBA00012376"/>
    </source>
</evidence>
<protein>
    <recommendedName>
        <fullName evidence="6">tRNA-dihydrouridine(47) synthase [NAD(P)(+)]</fullName>
        <ecNumber evidence="5">1.3.1.89</ecNumber>
    </recommendedName>
    <alternativeName>
        <fullName evidence="20">tRNA-dihydrouridine synthase 3</fullName>
    </alternativeName>
</protein>
<keyword evidence="18" id="KW-0520">NAD</keyword>
<reference evidence="28" key="1">
    <citation type="journal article" date="2020" name="Phytopathology">
        <title>Genome Sequence Resources of Colletotrichum truncatum, C. plurivorum, C. musicola, and C. sojae: Four Species Pathogenic to Soybean (Glycine max).</title>
        <authorList>
            <person name="Rogerio F."/>
            <person name="Boufleur T.R."/>
            <person name="Ciampi-Guillardi M."/>
            <person name="Sukno S.A."/>
            <person name="Thon M.R."/>
            <person name="Massola Junior N.S."/>
            <person name="Baroncelli R."/>
        </authorList>
    </citation>
    <scope>NUCLEOTIDE SEQUENCE</scope>
    <source>
        <strain evidence="28">LFN00145</strain>
    </source>
</reference>
<evidence type="ECO:0000256" key="24">
    <source>
        <dbReference type="ARBA" id="ARBA00049447"/>
    </source>
</evidence>
<evidence type="ECO:0000256" key="14">
    <source>
        <dbReference type="ARBA" id="ARBA00022771"/>
    </source>
</evidence>
<keyword evidence="9" id="KW-0288">FMN</keyword>
<keyword evidence="10" id="KW-0507">mRNA processing</keyword>
<evidence type="ECO:0000256" key="23">
    <source>
        <dbReference type="ARBA" id="ARBA00048342"/>
    </source>
</evidence>
<evidence type="ECO:0000259" key="27">
    <source>
        <dbReference type="Pfam" id="PF01207"/>
    </source>
</evidence>
<sequence length="787" mass="88478">MESNATPQVDEADQRASKRLKVDDSSAQDAAPISEPAVESTPTEERVAVDESTKRVAPVPAEQNGEKADAQTSSTGQGDVSMTDAPATEKKADDSAPAEARNGGTPTEPKKDDRDRTRGTAPIKAEFLVHKDSLPKEQDEVVDDDDAAEGRGQGEEPKDRKGDARDKRDKKKREKGQNKERSFGHFDDAIRLCNSRAYTPEFSPRECKFGDRCNLEHDLRKYLKEGRREDLATFGGKCPVFEEWGTCPSGWKCRFVNSHMKEVDHEDGRKELVLVEEPKEGKTSGEAPVGPGREDLRPGVYNNTENQLKIDLSRKRVDFTETDKYITWMNKETRLGDEFHQRRKDQRIGDNGDLRAQYVEPPLKPSEKRRLYFGKETPALAPLTTQGNLPFRRLCVDLGAQLTYSEMALGMPLVQGVKNDWALMKAHESEISPPKVNPESASIVKNYDNARDLKFGAQISGNQAWHCVKSADLLNRFVPHLRLIDLNCGCPIDMVFKAGGGSALLEAHGKLERMVRGMNSVSGEIPITVKLRTGIRQNRPTATTILGKLAFGSRENRERLGAPGCAAITLHGRSREQRYTKKADWGYIAECAAMIKEYNEQKDKITDTVREADESTLPNANDGRMFFLGNGDCYSHVEYFEHIEKAKVDTVMIGRGALVKPWLFEEIEKGQYLDKSATERLAYVEKFCKFGLEAWGTDELGIGFTRRFLLEWLSFSHRYIPIGLLEHLPPDLNDRPPAYYGRNDLETLLASKNYRDWIKISEMFLGPAHPNFTFAPKHKSNSYEAEG</sequence>
<keyword evidence="8" id="KW-0285">Flavoprotein</keyword>
<feature type="region of interest" description="Disordered" evidence="26">
    <location>
        <begin position="1"/>
        <end position="183"/>
    </location>
</feature>
<feature type="compositionally biased region" description="Polar residues" evidence="26">
    <location>
        <begin position="70"/>
        <end position="80"/>
    </location>
</feature>